<comment type="subcellular location">
    <subcellularLocation>
        <location evidence="3">Cytoplasm</location>
    </subcellularLocation>
    <subcellularLocation>
        <location evidence="2">Nucleus</location>
    </subcellularLocation>
</comment>
<sequence length="357" mass="40737">MNDLEDFVEFVNYARRFRETGPRRYLRDYSNPFTKYSVSEFYARYRFTPHTVKNIILPMLEPDLSHRTKRGLPFAPEVMILLRLRYFATGTFQKLEGDVMDICQQSVSRIVAKVSTLLARKMKDFVKFPTTHNDVNKVKQAFYDIAEFPGVIGCIDCTHIKIRSPGGISSEVYRNRKGWFSINVQVVTGPNLEFYDVVARWPGSTHDSFIYNSSSVKQRLNTGTIQGLLLGDSGYAISNVLLTPFLSPNSNGHEQYNKSHIKTRNTVERAFGVWKRRFPCLQVGMGIKLKTVVAVICACATLHNLSIKIDDLLNITDDDDDDLSAGITNESNIQEDPNSNGFLFRQSLVERFFNNNN</sequence>
<evidence type="ECO:0000256" key="6">
    <source>
        <dbReference type="ARBA" id="ARBA00022490"/>
    </source>
</evidence>
<dbReference type="InterPro" id="IPR026103">
    <property type="entry name" value="HARBI1_animal"/>
</dbReference>
<dbReference type="InterPro" id="IPR045249">
    <property type="entry name" value="HARBI1-like"/>
</dbReference>
<keyword evidence="8" id="KW-0479">Metal-binding</keyword>
<evidence type="ECO:0000256" key="10">
    <source>
        <dbReference type="ARBA" id="ARBA00023242"/>
    </source>
</evidence>
<comment type="similarity">
    <text evidence="4">Belongs to the HARBI1 family.</text>
</comment>
<dbReference type="GO" id="GO:0005737">
    <property type="term" value="C:cytoplasm"/>
    <property type="evidence" value="ECO:0007669"/>
    <property type="project" value="UniProtKB-SubCell"/>
</dbReference>
<dbReference type="GO" id="GO:0046872">
    <property type="term" value="F:metal ion binding"/>
    <property type="evidence" value="ECO:0007669"/>
    <property type="project" value="UniProtKB-KW"/>
</dbReference>
<evidence type="ECO:0000256" key="4">
    <source>
        <dbReference type="ARBA" id="ARBA00006958"/>
    </source>
</evidence>
<name>A0AAU9TL28_EUPED</name>
<comment type="function">
    <text evidence="12">Transposase-derived protein that may have nuclease activity. Does not have transposase activity.</text>
</comment>
<organism evidence="14 15">
    <name type="scientific">Euphydryas editha</name>
    <name type="common">Edith's checkerspot</name>
    <dbReference type="NCBI Taxonomy" id="104508"/>
    <lineage>
        <taxon>Eukaryota</taxon>
        <taxon>Metazoa</taxon>
        <taxon>Ecdysozoa</taxon>
        <taxon>Arthropoda</taxon>
        <taxon>Hexapoda</taxon>
        <taxon>Insecta</taxon>
        <taxon>Pterygota</taxon>
        <taxon>Neoptera</taxon>
        <taxon>Endopterygota</taxon>
        <taxon>Lepidoptera</taxon>
        <taxon>Glossata</taxon>
        <taxon>Ditrysia</taxon>
        <taxon>Papilionoidea</taxon>
        <taxon>Nymphalidae</taxon>
        <taxon>Nymphalinae</taxon>
        <taxon>Euphydryas</taxon>
    </lineage>
</organism>
<evidence type="ECO:0000256" key="11">
    <source>
        <dbReference type="ARBA" id="ARBA00030126"/>
    </source>
</evidence>
<reference evidence="14" key="1">
    <citation type="submission" date="2022-03" db="EMBL/GenBank/DDBJ databases">
        <authorList>
            <person name="Tunstrom K."/>
        </authorList>
    </citation>
    <scope>NUCLEOTIDE SEQUENCE</scope>
</reference>
<dbReference type="GO" id="GO:0016787">
    <property type="term" value="F:hydrolase activity"/>
    <property type="evidence" value="ECO:0007669"/>
    <property type="project" value="UniProtKB-KW"/>
</dbReference>
<feature type="domain" description="DDE Tnp4" evidence="13">
    <location>
        <begin position="155"/>
        <end position="304"/>
    </location>
</feature>
<keyword evidence="10" id="KW-0539">Nucleus</keyword>
<evidence type="ECO:0000313" key="15">
    <source>
        <dbReference type="Proteomes" id="UP001153954"/>
    </source>
</evidence>
<evidence type="ECO:0000256" key="2">
    <source>
        <dbReference type="ARBA" id="ARBA00004123"/>
    </source>
</evidence>
<dbReference type="InterPro" id="IPR027806">
    <property type="entry name" value="HARBI1_dom"/>
</dbReference>
<evidence type="ECO:0000259" key="13">
    <source>
        <dbReference type="Pfam" id="PF13359"/>
    </source>
</evidence>
<evidence type="ECO:0000256" key="8">
    <source>
        <dbReference type="ARBA" id="ARBA00022723"/>
    </source>
</evidence>
<keyword evidence="9" id="KW-0378">Hydrolase</keyword>
<keyword evidence="7" id="KW-0540">Nuclease</keyword>
<dbReference type="Proteomes" id="UP001153954">
    <property type="component" value="Unassembled WGS sequence"/>
</dbReference>
<evidence type="ECO:0000313" key="14">
    <source>
        <dbReference type="EMBL" id="CAH2088309.1"/>
    </source>
</evidence>
<gene>
    <name evidence="14" type="ORF">EEDITHA_LOCUS4481</name>
</gene>
<evidence type="ECO:0000256" key="9">
    <source>
        <dbReference type="ARBA" id="ARBA00022801"/>
    </source>
</evidence>
<evidence type="ECO:0000256" key="1">
    <source>
        <dbReference type="ARBA" id="ARBA00001968"/>
    </source>
</evidence>
<dbReference type="GO" id="GO:0004518">
    <property type="term" value="F:nuclease activity"/>
    <property type="evidence" value="ECO:0007669"/>
    <property type="project" value="UniProtKB-KW"/>
</dbReference>
<keyword evidence="15" id="KW-1185">Reference proteome</keyword>
<dbReference type="PANTHER" id="PTHR22930">
    <property type="match status" value="1"/>
</dbReference>
<evidence type="ECO:0000256" key="5">
    <source>
        <dbReference type="ARBA" id="ARBA00015519"/>
    </source>
</evidence>
<protein>
    <recommendedName>
        <fullName evidence="5">Putative nuclease HARBI1</fullName>
    </recommendedName>
    <alternativeName>
        <fullName evidence="11">Harbinger transposase-derived nuclease</fullName>
    </alternativeName>
</protein>
<dbReference type="PANTHER" id="PTHR22930:SF289">
    <property type="entry name" value="DDE TNP4 DOMAIN-CONTAINING PROTEIN-RELATED"/>
    <property type="match status" value="1"/>
</dbReference>
<proteinExistence type="inferred from homology"/>
<dbReference type="GO" id="GO:0005634">
    <property type="term" value="C:nucleus"/>
    <property type="evidence" value="ECO:0007669"/>
    <property type="project" value="UniProtKB-SubCell"/>
</dbReference>
<accession>A0AAU9TL28</accession>
<comment type="caution">
    <text evidence="14">The sequence shown here is derived from an EMBL/GenBank/DDBJ whole genome shotgun (WGS) entry which is preliminary data.</text>
</comment>
<comment type="cofactor">
    <cofactor evidence="1">
        <name>a divalent metal cation</name>
        <dbReference type="ChEBI" id="CHEBI:60240"/>
    </cofactor>
</comment>
<dbReference type="EMBL" id="CAKOGL010000007">
    <property type="protein sequence ID" value="CAH2088309.1"/>
    <property type="molecule type" value="Genomic_DNA"/>
</dbReference>
<keyword evidence="6" id="KW-0963">Cytoplasm</keyword>
<dbReference type="PRINTS" id="PR02086">
    <property type="entry name" value="PUTNUCHARBI1"/>
</dbReference>
<evidence type="ECO:0000256" key="3">
    <source>
        <dbReference type="ARBA" id="ARBA00004496"/>
    </source>
</evidence>
<dbReference type="Pfam" id="PF13359">
    <property type="entry name" value="DDE_Tnp_4"/>
    <property type="match status" value="1"/>
</dbReference>
<dbReference type="AlphaFoldDB" id="A0AAU9TL28"/>
<evidence type="ECO:0000256" key="7">
    <source>
        <dbReference type="ARBA" id="ARBA00022722"/>
    </source>
</evidence>
<evidence type="ECO:0000256" key="12">
    <source>
        <dbReference type="ARBA" id="ARBA00045850"/>
    </source>
</evidence>